<keyword evidence="1 10" id="KW-0963">Cytoplasm</keyword>
<dbReference type="NCBIfam" id="NF002095">
    <property type="entry name" value="PRK00934.1"/>
    <property type="match status" value="1"/>
</dbReference>
<dbReference type="Proteomes" id="UP000186851">
    <property type="component" value="Chromosome"/>
</dbReference>
<evidence type="ECO:0000313" key="13">
    <source>
        <dbReference type="EMBL" id="WEU40722.1"/>
    </source>
</evidence>
<dbReference type="KEGG" id="oyw:OdinLCB4_002005"/>
<keyword evidence="7 10" id="KW-0067">ATP-binding</keyword>
<comment type="function">
    <text evidence="10">Involved in the biosynthesis of the central metabolite phospho-alpha-D-ribosyl-1-pyrophosphate (PRPP) via the transfer of pyrophosphoryl group from ATP to 1-hydroxyl of ribose-5-phosphate (Rib-5-P).</text>
</comment>
<dbReference type="InterPro" id="IPR005946">
    <property type="entry name" value="Rib-P_diPkinase"/>
</dbReference>
<dbReference type="CDD" id="cd06223">
    <property type="entry name" value="PRTases_typeI"/>
    <property type="match status" value="1"/>
</dbReference>
<keyword evidence="5 10" id="KW-0547">Nucleotide-binding</keyword>
<proteinExistence type="inferred from homology"/>
<dbReference type="SUPFAM" id="SSF53271">
    <property type="entry name" value="PRTase-like"/>
    <property type="match status" value="2"/>
</dbReference>
<evidence type="ECO:0000256" key="10">
    <source>
        <dbReference type="HAMAP-Rule" id="MF_00583"/>
    </source>
</evidence>
<evidence type="ECO:0000256" key="9">
    <source>
        <dbReference type="ARBA" id="ARBA00049535"/>
    </source>
</evidence>
<evidence type="ECO:0000259" key="11">
    <source>
        <dbReference type="Pfam" id="PF00156"/>
    </source>
</evidence>
<dbReference type="InterPro" id="IPR037514">
    <property type="entry name" value="Rib-P_diPkinase_arc"/>
</dbReference>
<reference evidence="13" key="2">
    <citation type="journal article" date="2022" name="Nat. Microbiol.">
        <title>A closed Candidatus Odinarchaeum chromosome exposes Asgard archaeal viruses.</title>
        <authorList>
            <person name="Tamarit D."/>
            <person name="Caceres E.F."/>
            <person name="Krupovic M."/>
            <person name="Nijland R."/>
            <person name="Eme L."/>
            <person name="Robinson N.P."/>
            <person name="Ettema T.J.G."/>
        </authorList>
    </citation>
    <scope>NUCLEOTIDE SEQUENCE</scope>
    <source>
        <strain evidence="13">LCB_4</strain>
    </source>
</reference>
<feature type="domain" description="Ribose-phosphate pyrophosphokinase N-terminal" evidence="12">
    <location>
        <begin position="1"/>
        <end position="117"/>
    </location>
</feature>
<dbReference type="EMBL" id="CP091871">
    <property type="protein sequence ID" value="WEU40722.1"/>
    <property type="molecule type" value="Genomic_DNA"/>
</dbReference>
<dbReference type="SMART" id="SM01400">
    <property type="entry name" value="Pribosyltran_N"/>
    <property type="match status" value="1"/>
</dbReference>
<feature type="binding site" evidence="10">
    <location>
        <position position="127"/>
    </location>
    <ligand>
        <name>Mg(2+)</name>
        <dbReference type="ChEBI" id="CHEBI:18420"/>
        <label>1</label>
    </ligand>
</feature>
<evidence type="ECO:0000256" key="4">
    <source>
        <dbReference type="ARBA" id="ARBA00022727"/>
    </source>
</evidence>
<dbReference type="GO" id="GO:0006164">
    <property type="term" value="P:purine nucleotide biosynthetic process"/>
    <property type="evidence" value="ECO:0007669"/>
    <property type="project" value="TreeGrafter"/>
</dbReference>
<dbReference type="EC" id="2.7.6.1" evidence="10"/>
<reference evidence="13" key="1">
    <citation type="journal article" date="2017" name="Nature">
        <title>Asgard archaea illuminate the origin of eukaryotic cellular complexity.</title>
        <authorList>
            <person name="Zaremba-Niedzwiedzka K."/>
            <person name="Caceres E.F."/>
            <person name="Saw J.H."/>
            <person name="Backstrom D."/>
            <person name="Juzokaite L."/>
            <person name="Vancaester E."/>
            <person name="Seitz K.W."/>
            <person name="Anantharaman K."/>
            <person name="Starnawski P."/>
            <person name="Kjeldsen K.U."/>
            <person name="Scott M.B."/>
            <person name="Nunoura T."/>
            <person name="Banfield J.F."/>
            <person name="Schramm A."/>
            <person name="Baker B.J."/>
            <person name="Spang A."/>
            <person name="Ettema T.J.G."/>
        </authorList>
    </citation>
    <scope>NUCLEOTIDE SEQUENCE</scope>
    <source>
        <strain evidence="13">LCB_4</strain>
    </source>
</reference>
<comment type="subcellular location">
    <subcellularLocation>
        <location evidence="10">Cytoplasm</location>
    </subcellularLocation>
</comment>
<feature type="binding site" evidence="10">
    <location>
        <begin position="34"/>
        <end position="36"/>
    </location>
    <ligand>
        <name>ATP</name>
        <dbReference type="ChEBI" id="CHEBI:30616"/>
    </ligand>
</feature>
<comment type="similarity">
    <text evidence="10">Belongs to the ribose-phosphate pyrophosphokinase family. Class III (archaeal) subfamily.</text>
</comment>
<evidence type="ECO:0000256" key="8">
    <source>
        <dbReference type="ARBA" id="ARBA00022842"/>
    </source>
</evidence>
<evidence type="ECO:0000256" key="3">
    <source>
        <dbReference type="ARBA" id="ARBA00022723"/>
    </source>
</evidence>
<dbReference type="Gene3D" id="3.40.50.2020">
    <property type="match status" value="2"/>
</dbReference>
<dbReference type="GO" id="GO:0005737">
    <property type="term" value="C:cytoplasm"/>
    <property type="evidence" value="ECO:0007669"/>
    <property type="project" value="UniProtKB-SubCell"/>
</dbReference>
<dbReference type="InterPro" id="IPR029057">
    <property type="entry name" value="PRTase-like"/>
</dbReference>
<organism evidence="13 14">
    <name type="scientific">Odinarchaeota yellowstonii (strain LCB_4)</name>
    <dbReference type="NCBI Taxonomy" id="1841599"/>
    <lineage>
        <taxon>Archaea</taxon>
        <taxon>Promethearchaeati</taxon>
        <taxon>Candidatus Odinarchaeota</taxon>
        <taxon>Candidatus Odinarchaeia</taxon>
        <taxon>Candidatus Odinarchaeales</taxon>
        <taxon>Candidatus Odinarchaeaceae</taxon>
        <taxon>Candidatus Odinarchaeum</taxon>
    </lineage>
</organism>
<dbReference type="GO" id="GO:0016301">
    <property type="term" value="F:kinase activity"/>
    <property type="evidence" value="ECO:0007669"/>
    <property type="project" value="UniProtKB-KW"/>
</dbReference>
<dbReference type="FunFam" id="3.40.50.2020:FF:000007">
    <property type="entry name" value="Ribose-phosphate pyrophosphokinase"/>
    <property type="match status" value="1"/>
</dbReference>
<feature type="binding site" evidence="10">
    <location>
        <position position="216"/>
    </location>
    <ligand>
        <name>D-ribose 5-phosphate</name>
        <dbReference type="ChEBI" id="CHEBI:78346"/>
    </ligand>
</feature>
<dbReference type="GO" id="GO:0006015">
    <property type="term" value="P:5-phosphoribose 1-diphosphate biosynthetic process"/>
    <property type="evidence" value="ECO:0007669"/>
    <property type="project" value="UniProtKB-UniRule"/>
</dbReference>
<evidence type="ECO:0000256" key="6">
    <source>
        <dbReference type="ARBA" id="ARBA00022777"/>
    </source>
</evidence>
<feature type="domain" description="Phosphoribosyltransferase" evidence="11">
    <location>
        <begin position="136"/>
        <end position="254"/>
    </location>
</feature>
<comment type="pathway">
    <text evidence="10">Metabolic intermediate biosynthesis; 5-phospho-alpha-D-ribose 1-diphosphate biosynthesis; 5-phospho-alpha-D-ribose 1-diphosphate from D-ribose 5-phosphate (route I): step 1/1.</text>
</comment>
<feature type="binding site" evidence="10">
    <location>
        <position position="191"/>
    </location>
    <ligand>
        <name>D-ribose 5-phosphate</name>
        <dbReference type="ChEBI" id="CHEBI:78346"/>
    </ligand>
</feature>
<evidence type="ECO:0000256" key="2">
    <source>
        <dbReference type="ARBA" id="ARBA00022679"/>
    </source>
</evidence>
<feature type="binding site" evidence="10">
    <location>
        <position position="166"/>
    </location>
    <ligand>
        <name>Mg(2+)</name>
        <dbReference type="ChEBI" id="CHEBI:18420"/>
        <label>2</label>
    </ligand>
</feature>
<keyword evidence="6 10" id="KW-0418">Kinase</keyword>
<evidence type="ECO:0000259" key="12">
    <source>
        <dbReference type="Pfam" id="PF13793"/>
    </source>
</evidence>
<dbReference type="HAMAP" id="MF_00583_A">
    <property type="entry name" value="RibP_PPkinase_A"/>
    <property type="match status" value="1"/>
</dbReference>
<sequence length="291" mass="32246">MIIVPGPASQILGVKVARLLNSEIASVSFKDFPDGETYVRVEDDLKDRDVILIQSTYNPQDKHLMQLFLLIDAVKQMNPKKLRVVVPYLAYARQDKQFKKGEPLSIKVIEELIEKLGVDELYTIDIHEPKVLNYLKIKAKDLSAMTLFGEYFKKKKMVNPIVIAPDDGAIHRAETVAKILGSEYVSLDKFRDKDTGEITMDYKKLNVKDRDVVIVDDIISTGGTMIKAAQMIKNQGCGNVYIAATHTILIGEAKSKILAAGASDIIGTDTIPSETSVVSVASLIAEQFKGF</sequence>
<evidence type="ECO:0000256" key="1">
    <source>
        <dbReference type="ARBA" id="ARBA00022490"/>
    </source>
</evidence>
<dbReference type="GO" id="GO:0002189">
    <property type="term" value="C:ribose phosphate diphosphokinase complex"/>
    <property type="evidence" value="ECO:0007669"/>
    <property type="project" value="TreeGrafter"/>
</dbReference>
<dbReference type="GO" id="GO:0005524">
    <property type="term" value="F:ATP binding"/>
    <property type="evidence" value="ECO:0007669"/>
    <property type="project" value="UniProtKB-KW"/>
</dbReference>
<dbReference type="GO" id="GO:0000287">
    <property type="term" value="F:magnesium ion binding"/>
    <property type="evidence" value="ECO:0007669"/>
    <property type="project" value="UniProtKB-UniRule"/>
</dbReference>
<dbReference type="AlphaFoldDB" id="A0AAF0ICY5"/>
<gene>
    <name evidence="10" type="primary">prs</name>
    <name evidence="13" type="ORF">OdinLCB4_002005</name>
</gene>
<dbReference type="InterPro" id="IPR029099">
    <property type="entry name" value="Pribosyltran_N"/>
</dbReference>
<feature type="binding site" evidence="10">
    <location>
        <begin position="93"/>
        <end position="94"/>
    </location>
    <ligand>
        <name>ATP</name>
        <dbReference type="ChEBI" id="CHEBI:30616"/>
    </ligand>
</feature>
<accession>A0AAF0ICY5</accession>
<dbReference type="PANTHER" id="PTHR10210">
    <property type="entry name" value="RIBOSE-PHOSPHATE DIPHOSPHOKINASE FAMILY MEMBER"/>
    <property type="match status" value="1"/>
</dbReference>
<evidence type="ECO:0000256" key="7">
    <source>
        <dbReference type="ARBA" id="ARBA00022840"/>
    </source>
</evidence>
<feature type="active site" evidence="10">
    <location>
        <position position="189"/>
    </location>
</feature>
<protein>
    <recommendedName>
        <fullName evidence="10">Ribose-phosphate pyrophosphokinase</fullName>
        <shortName evidence="10">RPPK</shortName>
        <ecNumber evidence="10">2.7.6.1</ecNumber>
    </recommendedName>
    <alternativeName>
        <fullName evidence="10">5-phospho-D-ribosyl alpha-1-diphosphate synthase</fullName>
    </alternativeName>
    <alternativeName>
        <fullName evidence="10">Phosphoribosyl diphosphate synthase</fullName>
    </alternativeName>
    <alternativeName>
        <fullName evidence="10">Phosphoribosyl pyrophosphate synthase</fullName>
        <shortName evidence="10">P-Rib-PP synthase</shortName>
        <shortName evidence="10">PRPP synthase</shortName>
        <shortName evidence="10">PRPPase</shortName>
    </alternativeName>
</protein>
<dbReference type="InterPro" id="IPR000836">
    <property type="entry name" value="PRTase_dom"/>
</dbReference>
<keyword evidence="2 10" id="KW-0808">Transferase</keyword>
<dbReference type="GO" id="GO:0004749">
    <property type="term" value="F:ribose phosphate diphosphokinase activity"/>
    <property type="evidence" value="ECO:0007669"/>
    <property type="project" value="UniProtKB-UniRule"/>
</dbReference>
<keyword evidence="3 10" id="KW-0479">Metal-binding</keyword>
<comment type="catalytic activity">
    <reaction evidence="9 10">
        <text>D-ribose 5-phosphate + ATP = 5-phospho-alpha-D-ribose 1-diphosphate + AMP + H(+)</text>
        <dbReference type="Rhea" id="RHEA:15609"/>
        <dbReference type="ChEBI" id="CHEBI:15378"/>
        <dbReference type="ChEBI" id="CHEBI:30616"/>
        <dbReference type="ChEBI" id="CHEBI:58017"/>
        <dbReference type="ChEBI" id="CHEBI:78346"/>
        <dbReference type="ChEBI" id="CHEBI:456215"/>
        <dbReference type="EC" id="2.7.6.1"/>
    </reaction>
</comment>
<dbReference type="Pfam" id="PF00156">
    <property type="entry name" value="Pribosyltran"/>
    <property type="match status" value="1"/>
</dbReference>
<feature type="binding site" evidence="10">
    <location>
        <begin position="220"/>
        <end position="224"/>
    </location>
    <ligand>
        <name>D-ribose 5-phosphate</name>
        <dbReference type="ChEBI" id="CHEBI:78346"/>
    </ligand>
</feature>
<dbReference type="NCBIfam" id="TIGR01251">
    <property type="entry name" value="ribP_PPkin"/>
    <property type="match status" value="1"/>
</dbReference>
<comment type="cofactor">
    <cofactor evidence="10">
        <name>Mg(2+)</name>
        <dbReference type="ChEBI" id="CHEBI:18420"/>
    </cofactor>
    <text evidence="10">Binds 2 Mg(2+) ions per subunit.</text>
</comment>
<dbReference type="PANTHER" id="PTHR10210:SF32">
    <property type="entry name" value="RIBOSE-PHOSPHATE PYROPHOSPHOKINASE 2"/>
    <property type="match status" value="1"/>
</dbReference>
<name>A0AAF0ICY5_ODILC</name>
<evidence type="ECO:0000313" key="14">
    <source>
        <dbReference type="Proteomes" id="UP000186851"/>
    </source>
</evidence>
<dbReference type="Pfam" id="PF13793">
    <property type="entry name" value="Pribosyltran_N"/>
    <property type="match status" value="1"/>
</dbReference>
<keyword evidence="8 10" id="KW-0460">Magnesium</keyword>
<evidence type="ECO:0000256" key="5">
    <source>
        <dbReference type="ARBA" id="ARBA00022741"/>
    </source>
</evidence>
<keyword evidence="4 10" id="KW-0545">Nucleotide biosynthesis</keyword>